<evidence type="ECO:0000259" key="2">
    <source>
        <dbReference type="Pfam" id="PF13475"/>
    </source>
</evidence>
<gene>
    <name evidence="3" type="ORF">EVOR1521_LOCUS28447</name>
</gene>
<proteinExistence type="predicted"/>
<feature type="domain" description="DUF4116" evidence="2">
    <location>
        <begin position="100"/>
        <end position="148"/>
    </location>
</feature>
<dbReference type="Proteomes" id="UP001178507">
    <property type="component" value="Unassembled WGS sequence"/>
</dbReference>
<name>A0AA36NJI5_9DINO</name>
<feature type="domain" description="DUF4116" evidence="2">
    <location>
        <begin position="55"/>
        <end position="98"/>
    </location>
</feature>
<dbReference type="EMBL" id="CAUJNA010003633">
    <property type="protein sequence ID" value="CAJ1406491.1"/>
    <property type="molecule type" value="Genomic_DNA"/>
</dbReference>
<feature type="region of interest" description="Disordered" evidence="1">
    <location>
        <begin position="1"/>
        <end position="26"/>
    </location>
</feature>
<feature type="compositionally biased region" description="Low complexity" evidence="1">
    <location>
        <begin position="1"/>
        <end position="10"/>
    </location>
</feature>
<evidence type="ECO:0000313" key="4">
    <source>
        <dbReference type="Proteomes" id="UP001178507"/>
    </source>
</evidence>
<dbReference type="AlphaFoldDB" id="A0AA36NJI5"/>
<accession>A0AA36NJI5</accession>
<comment type="caution">
    <text evidence="3">The sequence shown here is derived from an EMBL/GenBank/DDBJ whole genome shotgun (WGS) entry which is preliminary data.</text>
</comment>
<evidence type="ECO:0000256" key="1">
    <source>
        <dbReference type="SAM" id="MobiDB-lite"/>
    </source>
</evidence>
<protein>
    <recommendedName>
        <fullName evidence="2">DUF4116 domain-containing protein</fullName>
    </recommendedName>
</protein>
<evidence type="ECO:0000313" key="3">
    <source>
        <dbReference type="EMBL" id="CAJ1406491.1"/>
    </source>
</evidence>
<organism evidence="3 4">
    <name type="scientific">Effrenium voratum</name>
    <dbReference type="NCBI Taxonomy" id="2562239"/>
    <lineage>
        <taxon>Eukaryota</taxon>
        <taxon>Sar</taxon>
        <taxon>Alveolata</taxon>
        <taxon>Dinophyceae</taxon>
        <taxon>Suessiales</taxon>
        <taxon>Symbiodiniaceae</taxon>
        <taxon>Effrenium</taxon>
    </lineage>
</organism>
<keyword evidence="4" id="KW-1185">Reference proteome</keyword>
<dbReference type="Pfam" id="PF13475">
    <property type="entry name" value="DUF4116"/>
    <property type="match status" value="2"/>
</dbReference>
<sequence length="151" mass="16389">MSRAATPASRSSRRYSNPYQDDGEDLLAPGINPKIWGVPAVQVIEDPYSKATAVTQSVELDGRALIHAVPALKNDKEVALKAVRADGSALMFVSDELKRDKEVVLEAVRADGDALRFADQQLLGDKDIALAAVQRNGRALQHVAVELRDDE</sequence>
<reference evidence="3" key="1">
    <citation type="submission" date="2023-08" db="EMBL/GenBank/DDBJ databases">
        <authorList>
            <person name="Chen Y."/>
            <person name="Shah S."/>
            <person name="Dougan E. K."/>
            <person name="Thang M."/>
            <person name="Chan C."/>
        </authorList>
    </citation>
    <scope>NUCLEOTIDE SEQUENCE</scope>
</reference>
<dbReference type="InterPro" id="IPR025197">
    <property type="entry name" value="DUF4116"/>
</dbReference>
<feature type="non-terminal residue" evidence="3">
    <location>
        <position position="151"/>
    </location>
</feature>